<gene>
    <name evidence="1" type="ORF">J2I46_24245</name>
</gene>
<organism evidence="1 2">
    <name type="scientific">Fibrella forsythiae</name>
    <dbReference type="NCBI Taxonomy" id="2817061"/>
    <lineage>
        <taxon>Bacteria</taxon>
        <taxon>Pseudomonadati</taxon>
        <taxon>Bacteroidota</taxon>
        <taxon>Cytophagia</taxon>
        <taxon>Cytophagales</taxon>
        <taxon>Spirosomataceae</taxon>
        <taxon>Fibrella</taxon>
    </lineage>
</organism>
<dbReference type="Proteomes" id="UP000664628">
    <property type="component" value="Unassembled WGS sequence"/>
</dbReference>
<accession>A0ABS3JP01</accession>
<evidence type="ECO:0000313" key="2">
    <source>
        <dbReference type="Proteomes" id="UP000664628"/>
    </source>
</evidence>
<keyword evidence="2" id="KW-1185">Reference proteome</keyword>
<comment type="caution">
    <text evidence="1">The sequence shown here is derived from an EMBL/GenBank/DDBJ whole genome shotgun (WGS) entry which is preliminary data.</text>
</comment>
<dbReference type="RefSeq" id="WP_207331661.1">
    <property type="nucleotide sequence ID" value="NZ_JAFMYW010000008.1"/>
</dbReference>
<proteinExistence type="predicted"/>
<sequence length="72" mass="7709">MPDRHSHLKLPNSTLQIRPKIVGGVDTYLTGQAKHEPAEANSATYLTMITIRKVGIVAVPAGVGGRTFQKLG</sequence>
<protein>
    <submittedName>
        <fullName evidence="1">Uncharacterized protein</fullName>
    </submittedName>
</protein>
<evidence type="ECO:0000313" key="1">
    <source>
        <dbReference type="EMBL" id="MBO0951717.1"/>
    </source>
</evidence>
<dbReference type="EMBL" id="JAFMYW010000008">
    <property type="protein sequence ID" value="MBO0951717.1"/>
    <property type="molecule type" value="Genomic_DNA"/>
</dbReference>
<name>A0ABS3JP01_9BACT</name>
<reference evidence="1 2" key="1">
    <citation type="submission" date="2021-03" db="EMBL/GenBank/DDBJ databases">
        <title>Fibrella sp. HMF5405 genome sequencing and assembly.</title>
        <authorList>
            <person name="Kang H."/>
            <person name="Kim H."/>
            <person name="Bae S."/>
            <person name="Joh K."/>
        </authorList>
    </citation>
    <scope>NUCLEOTIDE SEQUENCE [LARGE SCALE GENOMIC DNA]</scope>
    <source>
        <strain evidence="1 2">HMF5405</strain>
    </source>
</reference>